<evidence type="ECO:0000256" key="1">
    <source>
        <dbReference type="SAM" id="Phobius"/>
    </source>
</evidence>
<protein>
    <submittedName>
        <fullName evidence="2">DUF2561 family protein</fullName>
    </submittedName>
</protein>
<name>A0ABM9LNA0_9MYCO</name>
<sequence>MAAQRSFSRSPETTDRALIVACAVVWLLALGFFVAAGVALTDLGRGQPQAPTAEGATPWLLYSVIGVSAVVIVAAVPLLLRARRGDWPQSRPARGTTGPVTPPVRAAVATPRAGSALPPAAVDRLWLRGGLGVLTLMGLALVAVAIGTHLMAVDSVTASWVAYGVAALLTVAMIAVPLYLLRDLRAALDSRA</sequence>
<organism evidence="2 3">
    <name type="scientific">[Mycobacterium] burgundiense</name>
    <dbReference type="NCBI Taxonomy" id="3064286"/>
    <lineage>
        <taxon>Bacteria</taxon>
        <taxon>Bacillati</taxon>
        <taxon>Actinomycetota</taxon>
        <taxon>Actinomycetes</taxon>
        <taxon>Mycobacteriales</taxon>
        <taxon>Mycobacteriaceae</taxon>
        <taxon>Mycolicibacterium</taxon>
    </lineage>
</organism>
<reference evidence="2 3" key="1">
    <citation type="submission" date="2023-08" db="EMBL/GenBank/DDBJ databases">
        <authorList>
            <person name="Folkvardsen B D."/>
            <person name="Norman A."/>
        </authorList>
    </citation>
    <scope>NUCLEOTIDE SEQUENCE [LARGE SCALE GENOMIC DNA]</scope>
    <source>
        <strain evidence="2 3">Mu0053</strain>
    </source>
</reference>
<feature type="transmembrane region" description="Helical" evidence="1">
    <location>
        <begin position="17"/>
        <end position="39"/>
    </location>
</feature>
<keyword evidence="1" id="KW-0472">Membrane</keyword>
<keyword evidence="3" id="KW-1185">Reference proteome</keyword>
<evidence type="ECO:0000313" key="2">
    <source>
        <dbReference type="EMBL" id="CAJ1501955.1"/>
    </source>
</evidence>
<dbReference type="Proteomes" id="UP001190465">
    <property type="component" value="Chromosome"/>
</dbReference>
<feature type="transmembrane region" description="Helical" evidence="1">
    <location>
        <begin position="59"/>
        <end position="80"/>
    </location>
</feature>
<dbReference type="InterPro" id="IPR024381">
    <property type="entry name" value="DUF2561"/>
</dbReference>
<proteinExistence type="predicted"/>
<evidence type="ECO:0000313" key="3">
    <source>
        <dbReference type="Proteomes" id="UP001190465"/>
    </source>
</evidence>
<dbReference type="EMBL" id="OY726397">
    <property type="protein sequence ID" value="CAJ1501955.1"/>
    <property type="molecule type" value="Genomic_DNA"/>
</dbReference>
<keyword evidence="1" id="KW-0812">Transmembrane</keyword>
<keyword evidence="1" id="KW-1133">Transmembrane helix</keyword>
<accession>A0ABM9LNA0</accession>
<feature type="transmembrane region" description="Helical" evidence="1">
    <location>
        <begin position="160"/>
        <end position="181"/>
    </location>
</feature>
<dbReference type="RefSeq" id="WP_308482229.1">
    <property type="nucleotide sequence ID" value="NZ_OY726397.1"/>
</dbReference>
<gene>
    <name evidence="2" type="ORF">MU0053_002059</name>
</gene>
<feature type="transmembrane region" description="Helical" evidence="1">
    <location>
        <begin position="125"/>
        <end position="148"/>
    </location>
</feature>
<dbReference type="Pfam" id="PF10812">
    <property type="entry name" value="DUF2561"/>
    <property type="match status" value="1"/>
</dbReference>